<name>A0A840E8J2_9BACT</name>
<dbReference type="AlphaFoldDB" id="A0A840E8J2"/>
<keyword evidence="2" id="KW-1185">Reference proteome</keyword>
<dbReference type="RefSeq" id="WP_183496487.1">
    <property type="nucleotide sequence ID" value="NZ_JACIFF010000007.1"/>
</dbReference>
<dbReference type="SUPFAM" id="SSF52266">
    <property type="entry name" value="SGNH hydrolase"/>
    <property type="match status" value="1"/>
</dbReference>
<organism evidence="1 2">
    <name type="scientific">Neolewinella aquimaris</name>
    <dbReference type="NCBI Taxonomy" id="1835722"/>
    <lineage>
        <taxon>Bacteria</taxon>
        <taxon>Pseudomonadati</taxon>
        <taxon>Bacteroidota</taxon>
        <taxon>Saprospiria</taxon>
        <taxon>Saprospirales</taxon>
        <taxon>Lewinellaceae</taxon>
        <taxon>Neolewinella</taxon>
    </lineage>
</organism>
<proteinExistence type="predicted"/>
<comment type="caution">
    <text evidence="1">The sequence shown here is derived from an EMBL/GenBank/DDBJ whole genome shotgun (WGS) entry which is preliminary data.</text>
</comment>
<dbReference type="GO" id="GO:0016788">
    <property type="term" value="F:hydrolase activity, acting on ester bonds"/>
    <property type="evidence" value="ECO:0007669"/>
    <property type="project" value="UniProtKB-ARBA"/>
</dbReference>
<accession>A0A840E8J2</accession>
<dbReference type="EMBL" id="JACIFF010000007">
    <property type="protein sequence ID" value="MBB4080253.1"/>
    <property type="molecule type" value="Genomic_DNA"/>
</dbReference>
<protein>
    <submittedName>
        <fullName evidence="1">Lysophospholipase L1-like esterase</fullName>
    </submittedName>
</protein>
<evidence type="ECO:0000313" key="1">
    <source>
        <dbReference type="EMBL" id="MBB4080253.1"/>
    </source>
</evidence>
<sequence length="305" mass="35216">MFALLCYPIGILVWESLAPDYLKPNIRWRPATTGYLYSRLVEADTVTNVDILFMGSSHAYRGFNTQYFHEKGYKSFVLGSKGQTPLQGKLLLEKYLNRFNPKLVVYEVYPVIFAIDGVESMLDVIANGELDESTIELALTYWNPIVWNTLTYGIIERNILGETKETEPSETGDDKYWSGGYVETIRTNASEEEFPPNEIFFREDQLEAFKQMIQILKDRKIETILVFAPVTKNYYRTLKGIDSFSSVMDSLATYYNFNDIDLNLNDSIDYYDHHHFNKSGVRKFNEALLDTIQLHLSTQPGHLLN</sequence>
<evidence type="ECO:0000313" key="2">
    <source>
        <dbReference type="Proteomes" id="UP000576209"/>
    </source>
</evidence>
<dbReference type="Proteomes" id="UP000576209">
    <property type="component" value="Unassembled WGS sequence"/>
</dbReference>
<dbReference type="InterPro" id="IPR036514">
    <property type="entry name" value="SGNH_hydro_sf"/>
</dbReference>
<gene>
    <name evidence="1" type="ORF">GGR28_002883</name>
</gene>
<reference evidence="1 2" key="1">
    <citation type="submission" date="2020-08" db="EMBL/GenBank/DDBJ databases">
        <title>Genomic Encyclopedia of Type Strains, Phase IV (KMG-IV): sequencing the most valuable type-strain genomes for metagenomic binning, comparative biology and taxonomic classification.</title>
        <authorList>
            <person name="Goeker M."/>
        </authorList>
    </citation>
    <scope>NUCLEOTIDE SEQUENCE [LARGE SCALE GENOMIC DNA]</scope>
    <source>
        <strain evidence="1 2">DSM 105137</strain>
    </source>
</reference>
<dbReference type="Gene3D" id="3.40.50.1110">
    <property type="entry name" value="SGNH hydrolase"/>
    <property type="match status" value="1"/>
</dbReference>